<reference evidence="2 3" key="1">
    <citation type="submission" date="2011-01" db="EMBL/GenBank/DDBJ databases">
        <authorList>
            <person name="Muzny D."/>
            <person name="Qin X."/>
            <person name="Deng J."/>
            <person name="Jiang H."/>
            <person name="Liu Y."/>
            <person name="Qu J."/>
            <person name="Song X.-Z."/>
            <person name="Zhang L."/>
            <person name="Thornton R."/>
            <person name="Coyle M."/>
            <person name="Francisco L."/>
            <person name="Jackson L."/>
            <person name="Javaid M."/>
            <person name="Korchina V."/>
            <person name="Kovar C."/>
            <person name="Mata R."/>
            <person name="Mathew T."/>
            <person name="Ngo R."/>
            <person name="Nguyen L."/>
            <person name="Nguyen N."/>
            <person name="Okwuonu G."/>
            <person name="Ongeri F."/>
            <person name="Pham C."/>
            <person name="Simmons D."/>
            <person name="Wilczek-Boney K."/>
            <person name="Hale W."/>
            <person name="Jakkamsetti A."/>
            <person name="Pham P."/>
            <person name="Ruth R."/>
            <person name="San Lucas F."/>
            <person name="Warren J."/>
            <person name="Zhang J."/>
            <person name="Zhao Z."/>
            <person name="Zhou C."/>
            <person name="Zhu D."/>
            <person name="Lee S."/>
            <person name="Bess C."/>
            <person name="Blankenburg K."/>
            <person name="Forbes L."/>
            <person name="Fu Q."/>
            <person name="Gubbala S."/>
            <person name="Hirani K."/>
            <person name="Jayaseelan J.C."/>
            <person name="Lara F."/>
            <person name="Munidasa M."/>
            <person name="Palculict T."/>
            <person name="Patil S."/>
            <person name="Pu L.-L."/>
            <person name="Saada N."/>
            <person name="Tang L."/>
            <person name="Weissenberger G."/>
            <person name="Zhu Y."/>
            <person name="Hemphill L."/>
            <person name="Shang Y."/>
            <person name="Youmans B."/>
            <person name="Ayvaz T."/>
            <person name="Ross M."/>
            <person name="Santibanez J."/>
            <person name="Aqrawi P."/>
            <person name="Gross S."/>
            <person name="Joshi V."/>
            <person name="Fowler G."/>
            <person name="Nazareth L."/>
            <person name="Reid J."/>
            <person name="Worley K."/>
            <person name="Petrosino J."/>
            <person name="Highlander S."/>
            <person name="Gibbs R."/>
        </authorList>
    </citation>
    <scope>NUCLEOTIDE SEQUENCE [LARGE SCALE GENOMIC DNA]</scope>
    <source>
        <strain evidence="2 3">ATCC 33394</strain>
    </source>
</reference>
<comment type="caution">
    <text evidence="2">The sequence shown here is derived from an EMBL/GenBank/DDBJ whole genome shotgun (WGS) entry which is preliminary data.</text>
</comment>
<evidence type="ECO:0000313" key="2">
    <source>
        <dbReference type="EMBL" id="EGC16885.1"/>
    </source>
</evidence>
<dbReference type="SUPFAM" id="SSF54001">
    <property type="entry name" value="Cysteine proteinases"/>
    <property type="match status" value="1"/>
</dbReference>
<evidence type="ECO:0000256" key="1">
    <source>
        <dbReference type="SAM" id="Phobius"/>
    </source>
</evidence>
<keyword evidence="1" id="KW-0812">Transmembrane</keyword>
<keyword evidence="1" id="KW-0472">Membrane</keyword>
<gene>
    <name evidence="2" type="ORF">HMPREF9098_1688</name>
</gene>
<dbReference type="RefSeq" id="WP_003783508.1">
    <property type="nucleotide sequence ID" value="NZ_GL870929.1"/>
</dbReference>
<evidence type="ECO:0008006" key="4">
    <source>
        <dbReference type="Google" id="ProtNLM"/>
    </source>
</evidence>
<dbReference type="InterPro" id="IPR038765">
    <property type="entry name" value="Papain-like_cys_pep_sf"/>
</dbReference>
<proteinExistence type="predicted"/>
<name>F0F0Q3_9NEIS</name>
<keyword evidence="1" id="KW-1133">Transmembrane helix</keyword>
<dbReference type="HOGENOM" id="CLU_115848_0_0_4"/>
<dbReference type="Proteomes" id="UP000004088">
    <property type="component" value="Unassembled WGS sequence"/>
</dbReference>
<evidence type="ECO:0000313" key="3">
    <source>
        <dbReference type="Proteomes" id="UP000004088"/>
    </source>
</evidence>
<keyword evidence="3" id="KW-1185">Reference proteome</keyword>
<feature type="transmembrane region" description="Helical" evidence="1">
    <location>
        <begin position="12"/>
        <end position="31"/>
    </location>
</feature>
<dbReference type="AlphaFoldDB" id="F0F0Q3"/>
<dbReference type="STRING" id="888741.HMPREF9098_1688"/>
<accession>F0F0Q3</accession>
<protein>
    <recommendedName>
        <fullName evidence="4">Permuted papain-like amidase enzyme, YaeF/YiiX, C92 family</fullName>
    </recommendedName>
</protein>
<dbReference type="Gene3D" id="3.90.1720.10">
    <property type="entry name" value="endopeptidase domain like (from Nostoc punctiforme)"/>
    <property type="match status" value="1"/>
</dbReference>
<organism evidence="2 3">
    <name type="scientific">Kingella denitrificans ATCC 33394</name>
    <dbReference type="NCBI Taxonomy" id="888741"/>
    <lineage>
        <taxon>Bacteria</taxon>
        <taxon>Pseudomonadati</taxon>
        <taxon>Pseudomonadota</taxon>
        <taxon>Betaproteobacteria</taxon>
        <taxon>Neisseriales</taxon>
        <taxon>Neisseriaceae</taxon>
        <taxon>Kingella</taxon>
    </lineage>
</organism>
<sequence>MENPPVNQPKRRLLRWAAVFVVCLAVWVVWLQKQPAPRAVPLPDVSRLEPGDWVFRSGISADSRVIKSISRSRYSHIGIIVQTVPQVVVAHAATDDDPKHPDQVLLTQLDEFAAADKADGIAVARPKFLTTPQRRQAAQSAAVQRGRPFVLAARDRQPYYCTLLLLEAVRPHAPQFSPQWQYLDMAVFRGEYLFPEAFMHENVEWIYRSE</sequence>
<dbReference type="EMBL" id="AEWV01000030">
    <property type="protein sequence ID" value="EGC16885.1"/>
    <property type="molecule type" value="Genomic_DNA"/>
</dbReference>